<keyword evidence="2" id="KW-0378">Hydrolase</keyword>
<proteinExistence type="predicted"/>
<dbReference type="Proteomes" id="UP000677616">
    <property type="component" value="Chromosome"/>
</dbReference>
<gene>
    <name evidence="2" type="ORF">INT76_00705</name>
</gene>
<dbReference type="PANTHER" id="PTHR43222:SF2">
    <property type="entry name" value="NUDIX HYDROLASE 23, CHLOROPLASTIC"/>
    <property type="match status" value="1"/>
</dbReference>
<dbReference type="InterPro" id="IPR000086">
    <property type="entry name" value="NUDIX_hydrolase_dom"/>
</dbReference>
<dbReference type="InterPro" id="IPR059176">
    <property type="entry name" value="UDP-X_N"/>
</dbReference>
<keyword evidence="3" id="KW-1185">Reference proteome</keyword>
<name>A0ABX7YL56_9STRE</name>
<organism evidence="2 3">
    <name type="scientific">Streptococcus oriscaviae</name>
    <dbReference type="NCBI Taxonomy" id="2781599"/>
    <lineage>
        <taxon>Bacteria</taxon>
        <taxon>Bacillati</taxon>
        <taxon>Bacillota</taxon>
        <taxon>Bacilli</taxon>
        <taxon>Lactobacillales</taxon>
        <taxon>Streptococcaceae</taxon>
        <taxon>Streptococcus</taxon>
    </lineage>
</organism>
<feature type="domain" description="Nudix hydrolase" evidence="1">
    <location>
        <begin position="68"/>
        <end position="195"/>
    </location>
</feature>
<dbReference type="Pfam" id="PF00293">
    <property type="entry name" value="NUDIX"/>
    <property type="match status" value="1"/>
</dbReference>
<dbReference type="PROSITE" id="PS51462">
    <property type="entry name" value="NUDIX"/>
    <property type="match status" value="1"/>
</dbReference>
<dbReference type="CDD" id="cd18889">
    <property type="entry name" value="NUDIX_ADPRase"/>
    <property type="match status" value="1"/>
</dbReference>
<evidence type="ECO:0000313" key="2">
    <source>
        <dbReference type="EMBL" id="QUE54450.1"/>
    </source>
</evidence>
<sequence>MTEQDKWLEWAVRLQALAQAGLAYGRDVYDIERFEEIRQIAAEMLVEPSGQPLEVVKELFCKEVGYQTPKLDTRAAIFQDGKILLVQEKDGLWALPGGWCDVDQSVKDNVVKEVKEEAGLDVEVERVVAILDKAKNNPSKSAIRVTKIFLLCRCLGGSFQPNIETVASGYFALDNLPALSLAKNTPEQLALCFEASQAQHWETRFD</sequence>
<dbReference type="PANTHER" id="PTHR43222">
    <property type="entry name" value="NUDIX HYDROLASE 23"/>
    <property type="match status" value="1"/>
</dbReference>
<dbReference type="GO" id="GO:0016787">
    <property type="term" value="F:hydrolase activity"/>
    <property type="evidence" value="ECO:0007669"/>
    <property type="project" value="UniProtKB-KW"/>
</dbReference>
<dbReference type="Gene3D" id="3.90.79.10">
    <property type="entry name" value="Nucleoside Triphosphate Pyrophosphohydrolase"/>
    <property type="match status" value="1"/>
</dbReference>
<evidence type="ECO:0000259" key="1">
    <source>
        <dbReference type="PROSITE" id="PS51462"/>
    </source>
</evidence>
<dbReference type="RefSeq" id="WP_212571095.1">
    <property type="nucleotide sequence ID" value="NZ_CP073084.1"/>
</dbReference>
<evidence type="ECO:0000313" key="3">
    <source>
        <dbReference type="Proteomes" id="UP000677616"/>
    </source>
</evidence>
<dbReference type="Gene3D" id="6.10.250.1120">
    <property type="match status" value="1"/>
</dbReference>
<dbReference type="SUPFAM" id="SSF55811">
    <property type="entry name" value="Nudix"/>
    <property type="match status" value="1"/>
</dbReference>
<dbReference type="InterPro" id="IPR015797">
    <property type="entry name" value="NUDIX_hydrolase-like_dom_sf"/>
</dbReference>
<dbReference type="EMBL" id="CP073084">
    <property type="protein sequence ID" value="QUE54450.1"/>
    <property type="molecule type" value="Genomic_DNA"/>
</dbReference>
<accession>A0ABX7YL56</accession>
<protein>
    <submittedName>
        <fullName evidence="2">NUDIX hydrolase</fullName>
    </submittedName>
</protein>
<reference evidence="2 3" key="1">
    <citation type="submission" date="2021-04" db="EMBL/GenBank/DDBJ databases">
        <title>Complete genome sequence of a novel Streptococcus species.</title>
        <authorList>
            <person name="Teng J.L.L."/>
        </authorList>
    </citation>
    <scope>NUCLEOTIDE SEQUENCE [LARGE SCALE GENOMIC DNA]</scope>
    <source>
        <strain evidence="2 3">HKU75</strain>
    </source>
</reference>
<dbReference type="Pfam" id="PF12535">
    <property type="entry name" value="Nudix_N"/>
    <property type="match status" value="1"/>
</dbReference>